<feature type="domain" description="vWA-MoxR associated protein N-terminal HTH" evidence="6">
    <location>
        <begin position="12"/>
        <end position="82"/>
    </location>
</feature>
<organism evidence="7 8">
    <name type="scientific">Chlorogloeopsis fritschii PCC 6912</name>
    <dbReference type="NCBI Taxonomy" id="211165"/>
    <lineage>
        <taxon>Bacteria</taxon>
        <taxon>Bacillati</taxon>
        <taxon>Cyanobacteriota</taxon>
        <taxon>Cyanophyceae</taxon>
        <taxon>Nostocales</taxon>
        <taxon>Chlorogloeopsidaceae</taxon>
        <taxon>Chlorogloeopsis</taxon>
    </lineage>
</organism>
<dbReference type="PRINTS" id="PR00364">
    <property type="entry name" value="DISEASERSIST"/>
</dbReference>
<evidence type="ECO:0000256" key="3">
    <source>
        <dbReference type="PROSITE-ProRule" id="PRU00221"/>
    </source>
</evidence>
<evidence type="ECO:0000259" key="4">
    <source>
        <dbReference type="Pfam" id="PF00931"/>
    </source>
</evidence>
<gene>
    <name evidence="7" type="ORF">PCC6912_02710</name>
</gene>
<dbReference type="InterPro" id="IPR055442">
    <property type="entry name" value="Beta-prop_EML-like_2nd"/>
</dbReference>
<feature type="repeat" description="WD" evidence="3">
    <location>
        <begin position="959"/>
        <end position="993"/>
    </location>
</feature>
<evidence type="ECO:0000259" key="6">
    <source>
        <dbReference type="Pfam" id="PF26355"/>
    </source>
</evidence>
<feature type="repeat" description="WD" evidence="3">
    <location>
        <begin position="1119"/>
        <end position="1160"/>
    </location>
</feature>
<dbReference type="InterPro" id="IPR050349">
    <property type="entry name" value="WD_LIS1/nudF_dynein_reg"/>
</dbReference>
<dbReference type="CDD" id="cd00200">
    <property type="entry name" value="WD40"/>
    <property type="match status" value="2"/>
</dbReference>
<dbReference type="PROSITE" id="PS00678">
    <property type="entry name" value="WD_REPEATS_1"/>
    <property type="match status" value="11"/>
</dbReference>
<dbReference type="RefSeq" id="WP_016874257.1">
    <property type="nucleotide sequence ID" value="NZ_AJLN01000116.1"/>
</dbReference>
<feature type="repeat" description="WD" evidence="3">
    <location>
        <begin position="1036"/>
        <end position="1070"/>
    </location>
</feature>
<keyword evidence="8" id="KW-1185">Reference proteome</keyword>
<feature type="repeat" description="WD" evidence="3">
    <location>
        <begin position="1077"/>
        <end position="1118"/>
    </location>
</feature>
<dbReference type="Pfam" id="PF23414">
    <property type="entry name" value="Beta-prop_EML_2"/>
    <property type="match status" value="1"/>
</dbReference>
<feature type="repeat" description="WD" evidence="3">
    <location>
        <begin position="784"/>
        <end position="825"/>
    </location>
</feature>
<feature type="repeat" description="WD" evidence="3">
    <location>
        <begin position="868"/>
        <end position="909"/>
    </location>
</feature>
<dbReference type="InterPro" id="IPR015943">
    <property type="entry name" value="WD40/YVTN_repeat-like_dom_sf"/>
</dbReference>
<dbReference type="Gene3D" id="2.130.10.10">
    <property type="entry name" value="YVTN repeat-like/Quinoprotein amine dehydrogenase"/>
    <property type="match status" value="7"/>
</dbReference>
<proteinExistence type="predicted"/>
<accession>A0A3S1A5X8</accession>
<dbReference type="SUPFAM" id="SSF52540">
    <property type="entry name" value="P-loop containing nucleoside triphosphate hydrolases"/>
    <property type="match status" value="2"/>
</dbReference>
<evidence type="ECO:0000313" key="7">
    <source>
        <dbReference type="EMBL" id="RUR86828.1"/>
    </source>
</evidence>
<dbReference type="InterPro" id="IPR001680">
    <property type="entry name" value="WD40_rpt"/>
</dbReference>
<dbReference type="InterPro" id="IPR058651">
    <property type="entry name" value="HTH_VMAP-M9"/>
</dbReference>
<keyword evidence="1 3" id="KW-0853">WD repeat</keyword>
<dbReference type="InterPro" id="IPR002182">
    <property type="entry name" value="NB-ARC"/>
</dbReference>
<dbReference type="PROSITE" id="PS50294">
    <property type="entry name" value="WD_REPEATS_REGION"/>
    <property type="match status" value="13"/>
</dbReference>
<dbReference type="STRING" id="211165.GCA_000317285_05181"/>
<dbReference type="Pfam" id="PF26355">
    <property type="entry name" value="HTH_VMAP-M9"/>
    <property type="match status" value="1"/>
</dbReference>
<evidence type="ECO:0000259" key="5">
    <source>
        <dbReference type="Pfam" id="PF23414"/>
    </source>
</evidence>
<evidence type="ECO:0000313" key="8">
    <source>
        <dbReference type="Proteomes" id="UP000268857"/>
    </source>
</evidence>
<feature type="repeat" description="WD" evidence="3">
    <location>
        <begin position="910"/>
        <end position="950"/>
    </location>
</feature>
<dbReference type="InterPro" id="IPR019775">
    <property type="entry name" value="WD40_repeat_CS"/>
</dbReference>
<feature type="repeat" description="WD" evidence="3">
    <location>
        <begin position="700"/>
        <end position="741"/>
    </location>
</feature>
<dbReference type="Pfam" id="PF25173">
    <property type="entry name" value="Beta-prop_WDR3_1st"/>
    <property type="match status" value="1"/>
</dbReference>
<protein>
    <submittedName>
        <fullName evidence="7">Uncharacterized protein</fullName>
    </submittedName>
</protein>
<dbReference type="SUPFAM" id="SSF50978">
    <property type="entry name" value="WD40 repeat-like"/>
    <property type="match status" value="3"/>
</dbReference>
<feature type="domain" description="EML-like second beta-propeller" evidence="5">
    <location>
        <begin position="1001"/>
        <end position="1160"/>
    </location>
</feature>
<dbReference type="InterPro" id="IPR020472">
    <property type="entry name" value="WD40_PAC1"/>
</dbReference>
<dbReference type="SMART" id="SM00320">
    <property type="entry name" value="WD40"/>
    <property type="match status" value="14"/>
</dbReference>
<dbReference type="AlphaFoldDB" id="A0A3S1A5X8"/>
<dbReference type="Pfam" id="PF00400">
    <property type="entry name" value="WD40"/>
    <property type="match status" value="5"/>
</dbReference>
<feature type="repeat" description="WD" evidence="3">
    <location>
        <begin position="826"/>
        <end position="867"/>
    </location>
</feature>
<feature type="domain" description="NB-ARC" evidence="4">
    <location>
        <begin position="144"/>
        <end position="225"/>
    </location>
</feature>
<keyword evidence="2" id="KW-0677">Repeat</keyword>
<dbReference type="EMBL" id="RSCJ01000001">
    <property type="protein sequence ID" value="RUR86828.1"/>
    <property type="molecule type" value="Genomic_DNA"/>
</dbReference>
<dbReference type="PRINTS" id="PR00320">
    <property type="entry name" value="GPROTEINBRPT"/>
</dbReference>
<dbReference type="OrthoDB" id="567898at2"/>
<dbReference type="Proteomes" id="UP000268857">
    <property type="component" value="Unassembled WGS sequence"/>
</dbReference>
<dbReference type="GO" id="GO:0043531">
    <property type="term" value="F:ADP binding"/>
    <property type="evidence" value="ECO:0007669"/>
    <property type="project" value="InterPro"/>
</dbReference>
<name>A0A3S1A5X8_CHLFR</name>
<sequence length="1199" mass="134283">MNDDYDEIINWIEVETGNKLTELQKVILKGSWEDKKYEEIANYLRYNLQYVKDVGYQLWKLISEVCKEKITKKTFRTKLERRCQNLTPPTHRRDWGDAPDVPVFFGRTEELATLEQWIIQECCRLVVIVGIGGIGKTQLSVKLGKGGIGKTDLSLKLAKGIQHEFEYVIWRSLLNAPPPRDILTDLIKFLSNQQETEFANTTETQISRLLHYLQAHHCLLILDNVETILQKGDSLKSDRFASRAGLYRQGYEAYGQLFQQVGEVPHQSCLLLTSREKPHNLVRMAGKTHPVHLLELGGLNYLDGQKIFQEIGDFSGSDAEWQTLIKFYNGNPLALELAANHLQEVFGGNISQFLQEGKPVFDDLRDLLNWHFERTSEPEKEIIYWLAINREPISLSELKDDILVPEAKERVTDTLQSLTRRLPLERSAAAFTLQPVLIEYITEVFIQQVSEEIKTQNIELFNNYALLKALAKDYIREAQIRLILQPLIKKLINILGNQSRLETQLTQILAKLRTSSLKLGYAAGNVLNLLCQLKTDLRGYDFSNLAIWQTYLQGMNLAEVNFAYCEFTKSLFSQCFSGINSVAFSPDSKILAAGDTHGQIRLFRVQDAQPLLTLEGHDKSMWIPSLDFSPDGQKLVSGSFDRTVRLWDVRTGQCLKTFKGHTDLIWSVTFSPDGQIVASGSNDQTVKLWDVCTGECLKTLQGHTNWVWSVAFSPDGQTLASGGFDYTIKLWNVSTGECYKTLQGHTNWVWSVVFNSDGQTLTSGSLDSTMRRWNVSTGECFETLRAHENGILSISCSPDEQMIASGSFDSTVRLWNIQTGQCCKTLQEHTDLVWSVAFSPDGQILASGSFDQTVKLWDIKSGQCLKTLKGHTSAIWSIACSPDGQMVASGSFDSTVRLWNIQTGQCFKTLQGHNKWVWSVAFSPDGQMVASGDNETIRLWDVVTGQCLRRLQGHINGLIWALTFSPQGKILASGAQDSTIRLWNICTGECLKVLQGHANYVWSVAFSPDSLILASCSDDKTIKLWESGTGKCLKTLPEIDSKVMAVAFSPNGTMLASGHDNGLLKLWDIDGKCINTLQGHTMWVFSVAFSPQGNFLASGSQDETVKLWDVNSGECLKTLTGHTSWVRSVTFSPDGQTLISGSVDETIKLWNVQTGECLKTLRIPRPYEGMNITGVTGLTAATIATLKALGAVEDEEVKR</sequence>
<evidence type="ECO:0000256" key="1">
    <source>
        <dbReference type="ARBA" id="ARBA00022574"/>
    </source>
</evidence>
<feature type="repeat" description="WD" evidence="3">
    <location>
        <begin position="623"/>
        <end position="657"/>
    </location>
</feature>
<dbReference type="Gene3D" id="3.40.50.300">
    <property type="entry name" value="P-loop containing nucleotide triphosphate hydrolases"/>
    <property type="match status" value="2"/>
</dbReference>
<feature type="repeat" description="WD" evidence="3">
    <location>
        <begin position="658"/>
        <end position="699"/>
    </location>
</feature>
<feature type="repeat" description="WD" evidence="3">
    <location>
        <begin position="994"/>
        <end position="1035"/>
    </location>
</feature>
<dbReference type="PANTHER" id="PTHR44129">
    <property type="entry name" value="WD REPEAT-CONTAINING PROTEIN POP1"/>
    <property type="match status" value="1"/>
</dbReference>
<comment type="caution">
    <text evidence="7">The sequence shown here is derived from an EMBL/GenBank/DDBJ whole genome shotgun (WGS) entry which is preliminary data.</text>
</comment>
<reference evidence="7 8" key="1">
    <citation type="journal article" date="2019" name="Genome Biol. Evol.">
        <title>Day and night: Metabolic profiles and evolutionary relationships of six axenic non-marine cyanobacteria.</title>
        <authorList>
            <person name="Will S.E."/>
            <person name="Henke P."/>
            <person name="Boedeker C."/>
            <person name="Huang S."/>
            <person name="Brinkmann H."/>
            <person name="Rohde M."/>
            <person name="Jarek M."/>
            <person name="Friedl T."/>
            <person name="Seufert S."/>
            <person name="Schumacher M."/>
            <person name="Overmann J."/>
            <person name="Neumann-Schaal M."/>
            <person name="Petersen J."/>
        </authorList>
    </citation>
    <scope>NUCLEOTIDE SEQUENCE [LARGE SCALE GENOMIC DNA]</scope>
    <source>
        <strain evidence="7 8">PCC 6912</strain>
    </source>
</reference>
<feature type="repeat" description="WD" evidence="3">
    <location>
        <begin position="742"/>
        <end position="783"/>
    </location>
</feature>
<evidence type="ECO:0000256" key="2">
    <source>
        <dbReference type="ARBA" id="ARBA00022737"/>
    </source>
</evidence>
<dbReference type="InterPro" id="IPR027417">
    <property type="entry name" value="P-loop_NTPase"/>
</dbReference>
<dbReference type="Pfam" id="PF00931">
    <property type="entry name" value="NB-ARC"/>
    <property type="match status" value="1"/>
</dbReference>
<dbReference type="PROSITE" id="PS50082">
    <property type="entry name" value="WD_REPEATS_2"/>
    <property type="match status" value="13"/>
</dbReference>
<dbReference type="InterPro" id="IPR036322">
    <property type="entry name" value="WD40_repeat_dom_sf"/>
</dbReference>